<dbReference type="Pfam" id="PF01315">
    <property type="entry name" value="Ald_Xan_dh_C"/>
    <property type="match status" value="1"/>
</dbReference>
<dbReference type="SUPFAM" id="SSF56003">
    <property type="entry name" value="Molybdenum cofactor-binding domain"/>
    <property type="match status" value="1"/>
</dbReference>
<dbReference type="Proteomes" id="UP000321717">
    <property type="component" value="Unassembled WGS sequence"/>
</dbReference>
<keyword evidence="5" id="KW-1185">Reference proteome</keyword>
<protein>
    <submittedName>
        <fullName evidence="4">Carbon monoxide dehydrogenase</fullName>
    </submittedName>
</protein>
<accession>A0A512HK00</accession>
<dbReference type="InterPro" id="IPR037165">
    <property type="entry name" value="AldOxase/xan_DH_Mopterin-bd_sf"/>
</dbReference>
<dbReference type="SUPFAM" id="SSF54665">
    <property type="entry name" value="CO dehydrogenase molybdoprotein N-domain-like"/>
    <property type="match status" value="1"/>
</dbReference>
<evidence type="ECO:0000313" key="5">
    <source>
        <dbReference type="Proteomes" id="UP000321717"/>
    </source>
</evidence>
<evidence type="ECO:0000256" key="2">
    <source>
        <dbReference type="ARBA" id="ARBA00023002"/>
    </source>
</evidence>
<dbReference type="InterPro" id="IPR008274">
    <property type="entry name" value="AldOxase/xan_DH_MoCoBD1"/>
</dbReference>
<evidence type="ECO:0000256" key="1">
    <source>
        <dbReference type="ARBA" id="ARBA00022505"/>
    </source>
</evidence>
<dbReference type="Gene3D" id="3.30.365.10">
    <property type="entry name" value="Aldehyde oxidase/xanthine dehydrogenase, molybdopterin binding domain"/>
    <property type="match status" value="4"/>
</dbReference>
<dbReference type="OrthoDB" id="9758509at2"/>
<dbReference type="EMBL" id="BJZP01000012">
    <property type="protein sequence ID" value="GEO85783.1"/>
    <property type="molecule type" value="Genomic_DNA"/>
</dbReference>
<gene>
    <name evidence="4" type="ORF">RNA01_27150</name>
</gene>
<dbReference type="RefSeq" id="WP_147180747.1">
    <property type="nucleotide sequence ID" value="NZ_BJZP01000012.1"/>
</dbReference>
<dbReference type="GO" id="GO:0005506">
    <property type="term" value="F:iron ion binding"/>
    <property type="evidence" value="ECO:0007669"/>
    <property type="project" value="InterPro"/>
</dbReference>
<dbReference type="GO" id="GO:0016491">
    <property type="term" value="F:oxidoreductase activity"/>
    <property type="evidence" value="ECO:0007669"/>
    <property type="project" value="UniProtKB-KW"/>
</dbReference>
<dbReference type="PANTHER" id="PTHR11908:SF132">
    <property type="entry name" value="ALDEHYDE OXIDASE 1-RELATED"/>
    <property type="match status" value="1"/>
</dbReference>
<dbReference type="SMART" id="SM01008">
    <property type="entry name" value="Ald_Xan_dh_C"/>
    <property type="match status" value="1"/>
</dbReference>
<evidence type="ECO:0000313" key="4">
    <source>
        <dbReference type="EMBL" id="GEO85783.1"/>
    </source>
</evidence>
<reference evidence="4 5" key="1">
    <citation type="submission" date="2019-07" db="EMBL/GenBank/DDBJ databases">
        <title>Whole genome shotgun sequence of Rhizobium naphthalenivorans NBRC 107585.</title>
        <authorList>
            <person name="Hosoyama A."/>
            <person name="Uohara A."/>
            <person name="Ohji S."/>
            <person name="Ichikawa N."/>
        </authorList>
    </citation>
    <scope>NUCLEOTIDE SEQUENCE [LARGE SCALE GENOMIC DNA]</scope>
    <source>
        <strain evidence="4 5">NBRC 107585</strain>
    </source>
</reference>
<dbReference type="InterPro" id="IPR046867">
    <property type="entry name" value="AldOxase/xan_DH_MoCoBD2"/>
</dbReference>
<dbReference type="PANTHER" id="PTHR11908">
    <property type="entry name" value="XANTHINE DEHYDROGENASE"/>
    <property type="match status" value="1"/>
</dbReference>
<dbReference type="Gene3D" id="3.90.1170.50">
    <property type="entry name" value="Aldehyde oxidase/xanthine dehydrogenase, a/b hammerhead"/>
    <property type="match status" value="1"/>
</dbReference>
<feature type="domain" description="Aldehyde oxidase/xanthine dehydrogenase a/b hammerhead" evidence="3">
    <location>
        <begin position="20"/>
        <end position="140"/>
    </location>
</feature>
<dbReference type="AlphaFoldDB" id="A0A512HK00"/>
<proteinExistence type="predicted"/>
<comment type="caution">
    <text evidence="4">The sequence shown here is derived from an EMBL/GenBank/DDBJ whole genome shotgun (WGS) entry which is preliminary data.</text>
</comment>
<keyword evidence="2" id="KW-0560">Oxidoreductase</keyword>
<keyword evidence="1" id="KW-0500">Molybdenum</keyword>
<name>A0A512HK00_9HYPH</name>
<dbReference type="Pfam" id="PF02738">
    <property type="entry name" value="MoCoBD_1"/>
    <property type="match status" value="1"/>
</dbReference>
<dbReference type="InterPro" id="IPR016208">
    <property type="entry name" value="Ald_Oxase/xanthine_DH-like"/>
</dbReference>
<dbReference type="Pfam" id="PF20256">
    <property type="entry name" value="MoCoBD_2"/>
    <property type="match status" value="1"/>
</dbReference>
<evidence type="ECO:0000259" key="3">
    <source>
        <dbReference type="SMART" id="SM01008"/>
    </source>
</evidence>
<sequence length="782" mass="83153">MGVEGIGARVTRKEDKRFLTGKGRYTDDMVVPGMKYACFVRSPYAHARITNFDASAAKAMPGVIDVLDGKQLLADGIGNIICGWMIHSKDGTPMKMGAWRPLAVDIVRYVGDAVAIVVADTYGEACDAAEAVVVDYDELPVVTEAVIALEAGAPQLHPEAPGNLIFDWEIGDASAADKAIAAAAHVTEIEIHNNRLSPNPMEPRATLGIYDTAEDHYTCYTTSQNPHVARLVMSAFYNVAPENKLRVIAPDVGGGFGSKIYIYPEEIVCLWASKKTGVPVKWTSDRTEAFLTDAHGRDHVSKVKMAFDKDNNVIGLKVDTIANLGAYMSLFSSSVPTYLYATLLSGQYAIPAIHCNVRTVYTNTVPVDAYRGAGRPEATYLLERTMETAARELGVSPAELRRQNFIRTFPHQTPVIMNYDAGDYEASLEAAMAAADWNGFAARKAEAASRGMKRGIGMSCYIEACGIAPSAAVGSLGAGVGLWESAEVRVNAVGTVEVLTGSHSHGQGHETTFAQLVCERLGVPIDNVSIVHGDTDKVQMGMGTYGSRSGAVGMSAIVKALDKVEAKAKKIAAHLMEADESDIVIENGELKVAGTDKSLPWFQVALAAYTAHNLPGGMEPGLKEGAFYDPSNFTFPAGCYIAEVEVDPETGKTTIIQFVAADDFGNIINPMIVEGQVHGGIAQGVGQAMLEGVRYDATTGQLLTASYMDYAMPRADDLPSFSLSHQNTPCPGNPLGIKGCGEAGAIGSPPALMNAITDAIGTNNLNMPATPLAVWSALQAAE</sequence>
<dbReference type="InterPro" id="IPR036856">
    <property type="entry name" value="Ald_Oxase/Xan_DH_a/b_sf"/>
</dbReference>
<dbReference type="InterPro" id="IPR000674">
    <property type="entry name" value="Ald_Oxase/Xan_DH_a/b"/>
</dbReference>
<organism evidence="4 5">
    <name type="scientific">Ciceribacter naphthalenivorans</name>
    <dbReference type="NCBI Taxonomy" id="1118451"/>
    <lineage>
        <taxon>Bacteria</taxon>
        <taxon>Pseudomonadati</taxon>
        <taxon>Pseudomonadota</taxon>
        <taxon>Alphaproteobacteria</taxon>
        <taxon>Hyphomicrobiales</taxon>
        <taxon>Rhizobiaceae</taxon>
        <taxon>Ciceribacter</taxon>
    </lineage>
</organism>